<dbReference type="Proteomes" id="UP000199488">
    <property type="component" value="Unassembled WGS sequence"/>
</dbReference>
<dbReference type="PANTHER" id="PTHR42756">
    <property type="entry name" value="TRANSCRIPTIONAL REGULATOR, MARR"/>
    <property type="match status" value="1"/>
</dbReference>
<dbReference type="PANTHER" id="PTHR42756:SF1">
    <property type="entry name" value="TRANSCRIPTIONAL REPRESSOR OF EMRAB OPERON"/>
    <property type="match status" value="1"/>
</dbReference>
<name>A0A1H2TSH6_9BACI</name>
<evidence type="ECO:0000313" key="5">
    <source>
        <dbReference type="EMBL" id="SDW46795.1"/>
    </source>
</evidence>
<dbReference type="InterPro" id="IPR036390">
    <property type="entry name" value="WH_DNA-bd_sf"/>
</dbReference>
<gene>
    <name evidence="5" type="ORF">SAMN05421781_1557</name>
</gene>
<accession>A0A1H2TSH6</accession>
<dbReference type="InterPro" id="IPR000835">
    <property type="entry name" value="HTH_MarR-typ"/>
</dbReference>
<evidence type="ECO:0000259" key="4">
    <source>
        <dbReference type="PROSITE" id="PS50995"/>
    </source>
</evidence>
<dbReference type="STRING" id="1122204.SAMN05421781_1557"/>
<dbReference type="RefSeq" id="WP_091613311.1">
    <property type="nucleotide sequence ID" value="NZ_FNNC01000002.1"/>
</dbReference>
<keyword evidence="1" id="KW-0805">Transcription regulation</keyword>
<keyword evidence="6" id="KW-1185">Reference proteome</keyword>
<keyword evidence="3" id="KW-0804">Transcription</keyword>
<evidence type="ECO:0000256" key="3">
    <source>
        <dbReference type="ARBA" id="ARBA00023163"/>
    </source>
</evidence>
<dbReference type="Pfam" id="PF12802">
    <property type="entry name" value="MarR_2"/>
    <property type="match status" value="1"/>
</dbReference>
<dbReference type="EMBL" id="FNNC01000002">
    <property type="protein sequence ID" value="SDW46795.1"/>
    <property type="molecule type" value="Genomic_DNA"/>
</dbReference>
<dbReference type="InterPro" id="IPR036388">
    <property type="entry name" value="WH-like_DNA-bd_sf"/>
</dbReference>
<dbReference type="AlphaFoldDB" id="A0A1H2TSH6"/>
<protein>
    <submittedName>
        <fullName evidence="5">DNA-binding transcriptional regulator, MarR family</fullName>
    </submittedName>
</protein>
<evidence type="ECO:0000256" key="2">
    <source>
        <dbReference type="ARBA" id="ARBA00023125"/>
    </source>
</evidence>
<proteinExistence type="predicted"/>
<evidence type="ECO:0000256" key="1">
    <source>
        <dbReference type="ARBA" id="ARBA00023015"/>
    </source>
</evidence>
<dbReference type="PRINTS" id="PR00598">
    <property type="entry name" value="HTHMARR"/>
</dbReference>
<dbReference type="SUPFAM" id="SSF46785">
    <property type="entry name" value="Winged helix' DNA-binding domain"/>
    <property type="match status" value="1"/>
</dbReference>
<organism evidence="5 6">
    <name type="scientific">Marinococcus luteus</name>
    <dbReference type="NCBI Taxonomy" id="1122204"/>
    <lineage>
        <taxon>Bacteria</taxon>
        <taxon>Bacillati</taxon>
        <taxon>Bacillota</taxon>
        <taxon>Bacilli</taxon>
        <taxon>Bacillales</taxon>
        <taxon>Bacillaceae</taxon>
        <taxon>Marinococcus</taxon>
    </lineage>
</organism>
<feature type="domain" description="HTH marR-type" evidence="4">
    <location>
        <begin position="3"/>
        <end position="134"/>
    </location>
</feature>
<dbReference type="Gene3D" id="1.10.10.10">
    <property type="entry name" value="Winged helix-like DNA-binding domain superfamily/Winged helix DNA-binding domain"/>
    <property type="match status" value="1"/>
</dbReference>
<keyword evidence="2 5" id="KW-0238">DNA-binding</keyword>
<dbReference type="GO" id="GO:0003700">
    <property type="term" value="F:DNA-binding transcription factor activity"/>
    <property type="evidence" value="ECO:0007669"/>
    <property type="project" value="InterPro"/>
</dbReference>
<dbReference type="GO" id="GO:0003677">
    <property type="term" value="F:DNA binding"/>
    <property type="evidence" value="ECO:0007669"/>
    <property type="project" value="UniProtKB-KW"/>
</dbReference>
<evidence type="ECO:0000313" key="6">
    <source>
        <dbReference type="Proteomes" id="UP000199488"/>
    </source>
</evidence>
<dbReference type="PROSITE" id="PS50995">
    <property type="entry name" value="HTH_MARR_2"/>
    <property type="match status" value="1"/>
</dbReference>
<dbReference type="SMART" id="SM00347">
    <property type="entry name" value="HTH_MARR"/>
    <property type="match status" value="1"/>
</dbReference>
<sequence>MESDQLIHMIHQRSRTLSNTLNETLAPFGLSHAQYMIMYVLDTGGPSTQSHMRKYLQVEAPTIARTIATMERNDWIEKRPGTDRRTQIIHLTDNTKKMLPGIKARVAEAEKRSLMQLSDKDREVLHELLGKITNERSVEQ</sequence>
<dbReference type="OrthoDB" id="1904211at2"/>
<reference evidence="5 6" key="1">
    <citation type="submission" date="2016-10" db="EMBL/GenBank/DDBJ databases">
        <authorList>
            <person name="de Groot N.N."/>
        </authorList>
    </citation>
    <scope>NUCLEOTIDE SEQUENCE [LARGE SCALE GENOMIC DNA]</scope>
    <source>
        <strain evidence="5 6">DSM 23126</strain>
    </source>
</reference>